<name>A0A8H7HDT5_9AGAM</name>
<organism evidence="7 8">
    <name type="scientific">Rhizoctonia solani</name>
    <dbReference type="NCBI Taxonomy" id="456999"/>
    <lineage>
        <taxon>Eukaryota</taxon>
        <taxon>Fungi</taxon>
        <taxon>Dikarya</taxon>
        <taxon>Basidiomycota</taxon>
        <taxon>Agaricomycotina</taxon>
        <taxon>Agaricomycetes</taxon>
        <taxon>Cantharellales</taxon>
        <taxon>Ceratobasidiaceae</taxon>
        <taxon>Rhizoctonia</taxon>
    </lineage>
</organism>
<keyword evidence="1" id="KW-0479">Metal-binding</keyword>
<comment type="caution">
    <text evidence="7">The sequence shown here is derived from an EMBL/GenBank/DDBJ whole genome shotgun (WGS) entry which is preliminary data.</text>
</comment>
<protein>
    <submittedName>
        <fullName evidence="7">Rabenosyn Rab binding domain</fullName>
    </submittedName>
</protein>
<proteinExistence type="predicted"/>
<evidence type="ECO:0000256" key="5">
    <source>
        <dbReference type="SAM" id="MobiDB-lite"/>
    </source>
</evidence>
<feature type="region of interest" description="Disordered" evidence="5">
    <location>
        <begin position="1"/>
        <end position="354"/>
    </location>
</feature>
<dbReference type="SUPFAM" id="SSF57903">
    <property type="entry name" value="FYVE/PHD zinc finger"/>
    <property type="match status" value="1"/>
</dbReference>
<evidence type="ECO:0000256" key="1">
    <source>
        <dbReference type="ARBA" id="ARBA00022723"/>
    </source>
</evidence>
<dbReference type="InterPro" id="IPR013083">
    <property type="entry name" value="Znf_RING/FYVE/PHD"/>
</dbReference>
<dbReference type="Gene3D" id="3.30.40.10">
    <property type="entry name" value="Zinc/RING finger domain, C3HC4 (zinc finger)"/>
    <property type="match status" value="1"/>
</dbReference>
<dbReference type="PANTHER" id="PTHR13510:SF44">
    <property type="entry name" value="RABENOSYN-5"/>
    <property type="match status" value="1"/>
</dbReference>
<feature type="compositionally biased region" description="Polar residues" evidence="5">
    <location>
        <begin position="23"/>
        <end position="32"/>
    </location>
</feature>
<sequence length="748" mass="80847">MNGTATPVTVSYRPYQSKRHSRNSSGLGSSAGFSPPVTPPARSPGPYESPSTPEHRVYGNTKYLAPHHQTTPTVTVPSRSSPSPSPSPSPTTPEATQAPNPIETAYKSAIAQSQAPDTQTLPTPSPTPEQPASTESSSQPTSPLTQLPALPASRPGSETAGPSSPGPSSPTSSTAPSPRPTIVQRPGSRFRVVSTRGLSANTQPARPSPLRPASHLSPGPSTPTAPTHTRTLSNASTPVSPSPVSKLPASVSAPVPFNERLSPGNRNKPLPAPGSAVSAPSLTPPRSNTPSAPLRSTTPILTPVPAPRSTTPVAAPSPTSNTPVPYAVLSRTSSASPVPTNIPGVNSPSRPAPYRAGFQPKGVYRHRTEEFEAARAKKVDGKRTEEKRLTRRLEKLLQLIDLHFSPKEKDDAPPPPNRRSSSFFDDLAELKNKSPNELWRGVVESKAAQQERAIRTAEQTITKWEDDKDVSACPICTRTSFHPLTNRKHHCRLCGRVVCSLPPKPPTRPISCSLLIVADPRTRMIEEVPDVIAYGVTLDGEKDNKYVKGVRICRTCRAVVSKQQYNIEAATIPAFSRIYQALLRLEGQIEDDLPQFQELVLNLKNGTHSNPSATSTTAAARKSLLDRFHEYDRLAKRLRALPCQPGSSQEKVQMAVSTRANVFLQKHMFPLQTLPKMKQLAKAATESELAEPDPVLDDPGHAIQPLLEQEAVLEQMLAEAQAARKIEDAQTLKANLTEIRNEIRRFMR</sequence>
<evidence type="ECO:0000256" key="4">
    <source>
        <dbReference type="PROSITE-ProRule" id="PRU00091"/>
    </source>
</evidence>
<evidence type="ECO:0000313" key="8">
    <source>
        <dbReference type="Proteomes" id="UP000650582"/>
    </source>
</evidence>
<feature type="compositionally biased region" description="Polar residues" evidence="5">
    <location>
        <begin position="130"/>
        <end position="145"/>
    </location>
</feature>
<feature type="compositionally biased region" description="Polar residues" evidence="5">
    <location>
        <begin position="330"/>
        <end position="349"/>
    </location>
</feature>
<keyword evidence="3" id="KW-0862">Zinc</keyword>
<feature type="compositionally biased region" description="Polar residues" evidence="5">
    <location>
        <begin position="222"/>
        <end position="243"/>
    </location>
</feature>
<feature type="compositionally biased region" description="Polar residues" evidence="5">
    <location>
        <begin position="110"/>
        <end position="122"/>
    </location>
</feature>
<dbReference type="SMART" id="SM00064">
    <property type="entry name" value="FYVE"/>
    <property type="match status" value="1"/>
</dbReference>
<keyword evidence="2 4" id="KW-0863">Zinc-finger</keyword>
<dbReference type="Pfam" id="PF01363">
    <property type="entry name" value="FYVE"/>
    <property type="match status" value="1"/>
</dbReference>
<dbReference type="InterPro" id="IPR017455">
    <property type="entry name" value="Znf_FYVE-rel"/>
</dbReference>
<dbReference type="Proteomes" id="UP000650582">
    <property type="component" value="Unassembled WGS sequence"/>
</dbReference>
<evidence type="ECO:0000313" key="7">
    <source>
        <dbReference type="EMBL" id="KAF8682572.1"/>
    </source>
</evidence>
<dbReference type="InterPro" id="IPR000306">
    <property type="entry name" value="Znf_FYVE"/>
</dbReference>
<feature type="domain" description="FYVE-type" evidence="6">
    <location>
        <begin position="467"/>
        <end position="561"/>
    </location>
</feature>
<dbReference type="PANTHER" id="PTHR13510">
    <property type="entry name" value="FYVE-FINGER-CONTAINING RAB5 EFFECTOR PROTEIN RABENOSYN-5-RELATED"/>
    <property type="match status" value="1"/>
</dbReference>
<dbReference type="CDD" id="cd15737">
    <property type="entry name" value="FYVE2_Vac1p_like"/>
    <property type="match status" value="1"/>
</dbReference>
<dbReference type="GO" id="GO:0008270">
    <property type="term" value="F:zinc ion binding"/>
    <property type="evidence" value="ECO:0007669"/>
    <property type="project" value="UniProtKB-KW"/>
</dbReference>
<feature type="compositionally biased region" description="Polar residues" evidence="5">
    <location>
        <begin position="196"/>
        <end position="205"/>
    </location>
</feature>
<feature type="compositionally biased region" description="Low complexity" evidence="5">
    <location>
        <begin position="70"/>
        <end position="82"/>
    </location>
</feature>
<evidence type="ECO:0000256" key="2">
    <source>
        <dbReference type="ARBA" id="ARBA00022771"/>
    </source>
</evidence>
<evidence type="ECO:0000256" key="3">
    <source>
        <dbReference type="ARBA" id="ARBA00022833"/>
    </source>
</evidence>
<dbReference type="AlphaFoldDB" id="A0A8H7HDT5"/>
<dbReference type="InterPro" id="IPR052727">
    <property type="entry name" value="Rab4/Rab5_effector"/>
</dbReference>
<accession>A0A8H7HDT5</accession>
<dbReference type="PROSITE" id="PS50178">
    <property type="entry name" value="ZF_FYVE"/>
    <property type="match status" value="1"/>
</dbReference>
<dbReference type="Gene3D" id="4.10.860.20">
    <property type="entry name" value="Rabenosyn, Rab binding domain"/>
    <property type="match status" value="1"/>
</dbReference>
<evidence type="ECO:0000259" key="6">
    <source>
        <dbReference type="PROSITE" id="PS50178"/>
    </source>
</evidence>
<reference evidence="7" key="1">
    <citation type="submission" date="2020-09" db="EMBL/GenBank/DDBJ databases">
        <title>Comparative genome analyses of four rice-infecting Rhizoctonia solani isolates reveal extensive enrichment of homogalacturonan modification genes.</title>
        <authorList>
            <person name="Lee D.-Y."/>
            <person name="Jeon J."/>
            <person name="Kim K.-T."/>
            <person name="Cheong K."/>
            <person name="Song H."/>
            <person name="Choi G."/>
            <person name="Ko J."/>
            <person name="Opiyo S.O."/>
            <person name="Zuo S."/>
            <person name="Madhav S."/>
            <person name="Lee Y.-H."/>
            <person name="Wang G.-L."/>
        </authorList>
    </citation>
    <scope>NUCLEOTIDE SEQUENCE</scope>
    <source>
        <strain evidence="7">AG1-IA YN-7</strain>
    </source>
</reference>
<gene>
    <name evidence="7" type="ORF">RHS04_02315</name>
</gene>
<dbReference type="EMBL" id="JACYCC010000035">
    <property type="protein sequence ID" value="KAF8682572.1"/>
    <property type="molecule type" value="Genomic_DNA"/>
</dbReference>
<dbReference type="InterPro" id="IPR011011">
    <property type="entry name" value="Znf_FYVE_PHD"/>
</dbReference>
<feature type="compositionally biased region" description="Polar residues" evidence="5">
    <location>
        <begin position="308"/>
        <end position="323"/>
    </location>
</feature>
<feature type="compositionally biased region" description="Polar residues" evidence="5">
    <location>
        <begin position="278"/>
        <end position="300"/>
    </location>
</feature>
<dbReference type="InterPro" id="IPR021565">
    <property type="entry name" value="Rbsn_Rab-bd"/>
</dbReference>
<dbReference type="SUPFAM" id="SSF140125">
    <property type="entry name" value="Rabenosyn-5 Rab-binding domain-like"/>
    <property type="match status" value="1"/>
</dbReference>
<dbReference type="InterPro" id="IPR036531">
    <property type="entry name" value="Rbsn_Rab-bd_sf"/>
</dbReference>
<dbReference type="Pfam" id="PF11464">
    <property type="entry name" value="Rbsn"/>
    <property type="match status" value="1"/>
</dbReference>